<dbReference type="EMBL" id="LR778301">
    <property type="protein sequence ID" value="CAB1369722.1"/>
    <property type="molecule type" value="Genomic_DNA"/>
</dbReference>
<proteinExistence type="predicted"/>
<reference evidence="1 2" key="1">
    <citation type="submission" date="2020-03" db="EMBL/GenBank/DDBJ databases">
        <authorList>
            <consortium name="Genoscope - CEA"/>
            <person name="William W."/>
        </authorList>
    </citation>
    <scope>NUCLEOTIDE SEQUENCE [LARGE SCALE GENOMIC DNA]</scope>
    <source>
        <strain evidence="2">DSM 16959</strain>
    </source>
</reference>
<name>A0A6S6YAU8_9PROT</name>
<sequence>MKSLRLWRPNGLILFDNLFPQ</sequence>
<dbReference type="Proteomes" id="UP000515733">
    <property type="component" value="Chromosome"/>
</dbReference>
<evidence type="ECO:0000313" key="1">
    <source>
        <dbReference type="EMBL" id="CAB1369722.1"/>
    </source>
</evidence>
<gene>
    <name evidence="1" type="ORF">DENOEST_2557</name>
</gene>
<organism evidence="1 2">
    <name type="scientific">Denitratisoma oestradiolicum</name>
    <dbReference type="NCBI Taxonomy" id="311182"/>
    <lineage>
        <taxon>Bacteria</taxon>
        <taxon>Pseudomonadati</taxon>
        <taxon>Pseudomonadota</taxon>
        <taxon>Betaproteobacteria</taxon>
        <taxon>Nitrosomonadales</taxon>
        <taxon>Sterolibacteriaceae</taxon>
        <taxon>Denitratisoma</taxon>
    </lineage>
</organism>
<dbReference type="AlphaFoldDB" id="A0A6S6YAU8"/>
<accession>A0A6S6YAU8</accession>
<protein>
    <submittedName>
        <fullName evidence="1">Uncharacterized protein</fullName>
    </submittedName>
</protein>
<evidence type="ECO:0000313" key="2">
    <source>
        <dbReference type="Proteomes" id="UP000515733"/>
    </source>
</evidence>
<keyword evidence="2" id="KW-1185">Reference proteome</keyword>
<dbReference type="KEGG" id="doe:DENOEST_2557"/>